<dbReference type="PANTHER" id="PTHR19282:SF521">
    <property type="entry name" value="IP01817P-RELATED"/>
    <property type="match status" value="1"/>
</dbReference>
<keyword evidence="5 7" id="KW-0472">Membrane</keyword>
<feature type="transmembrane region" description="Helical" evidence="7">
    <location>
        <begin position="12"/>
        <end position="36"/>
    </location>
</feature>
<evidence type="ECO:0000256" key="6">
    <source>
        <dbReference type="PIRSR" id="PIRSR002419-1"/>
    </source>
</evidence>
<keyword evidence="4 7" id="KW-1133">Transmembrane helix</keyword>
<dbReference type="AlphaFoldDB" id="A0A2M4A0S0"/>
<evidence type="ECO:0000256" key="1">
    <source>
        <dbReference type="ARBA" id="ARBA00004141"/>
    </source>
</evidence>
<dbReference type="Pfam" id="PF00335">
    <property type="entry name" value="Tetraspanin"/>
    <property type="match status" value="1"/>
</dbReference>
<dbReference type="EMBL" id="GGFK01001038">
    <property type="protein sequence ID" value="MBW34359.1"/>
    <property type="molecule type" value="Transcribed_RNA"/>
</dbReference>
<feature type="disulfide bond" evidence="6">
    <location>
        <begin position="146"/>
        <end position="163"/>
    </location>
</feature>
<reference evidence="8" key="1">
    <citation type="submission" date="2018-01" db="EMBL/GenBank/DDBJ databases">
        <title>An insight into the sialome of Amazonian anophelines.</title>
        <authorList>
            <person name="Ribeiro J.M."/>
            <person name="Scarpassa V."/>
            <person name="Calvo E."/>
        </authorList>
    </citation>
    <scope>NUCLEOTIDE SEQUENCE</scope>
    <source>
        <tissue evidence="8">Salivary glands</tissue>
    </source>
</reference>
<dbReference type="CDD" id="cd03127">
    <property type="entry name" value="tetraspanin_LEL"/>
    <property type="match status" value="1"/>
</dbReference>
<feature type="transmembrane region" description="Helical" evidence="7">
    <location>
        <begin position="89"/>
        <end position="109"/>
    </location>
</feature>
<accession>A0A2M4A0S0</accession>
<dbReference type="InterPro" id="IPR018499">
    <property type="entry name" value="Tetraspanin/Peripherin"/>
</dbReference>
<dbReference type="InterPro" id="IPR008952">
    <property type="entry name" value="Tetraspanin_EC2_sf"/>
</dbReference>
<dbReference type="GO" id="GO:0005886">
    <property type="term" value="C:plasma membrane"/>
    <property type="evidence" value="ECO:0007669"/>
    <property type="project" value="TreeGrafter"/>
</dbReference>
<feature type="transmembrane region" description="Helical" evidence="7">
    <location>
        <begin position="56"/>
        <end position="77"/>
    </location>
</feature>
<dbReference type="PRINTS" id="PR00259">
    <property type="entry name" value="TMFOUR"/>
</dbReference>
<feature type="disulfide bond" evidence="6">
    <location>
        <begin position="145"/>
        <end position="179"/>
    </location>
</feature>
<evidence type="ECO:0000256" key="4">
    <source>
        <dbReference type="ARBA" id="ARBA00022989"/>
    </source>
</evidence>
<evidence type="ECO:0000256" key="3">
    <source>
        <dbReference type="ARBA" id="ARBA00022692"/>
    </source>
</evidence>
<evidence type="ECO:0000256" key="7">
    <source>
        <dbReference type="RuleBase" id="RU361218"/>
    </source>
</evidence>
<evidence type="ECO:0000256" key="2">
    <source>
        <dbReference type="ARBA" id="ARBA00006840"/>
    </source>
</evidence>
<dbReference type="PANTHER" id="PTHR19282">
    <property type="entry name" value="TETRASPANIN"/>
    <property type="match status" value="1"/>
</dbReference>
<protein>
    <recommendedName>
        <fullName evidence="7">Tetraspanin</fullName>
    </recommendedName>
</protein>
<dbReference type="Gene3D" id="1.10.1450.10">
    <property type="entry name" value="Tetraspanin"/>
    <property type="match status" value="1"/>
</dbReference>
<comment type="subcellular location">
    <subcellularLocation>
        <location evidence="1 7">Membrane</location>
        <topology evidence="1 7">Multi-pass membrane protein</topology>
    </subcellularLocation>
</comment>
<dbReference type="InterPro" id="IPR000301">
    <property type="entry name" value="Tetraspanin_animals"/>
</dbReference>
<keyword evidence="3 7" id="KW-0812">Transmembrane</keyword>
<dbReference type="SUPFAM" id="SSF48652">
    <property type="entry name" value="Tetraspanin"/>
    <property type="match status" value="1"/>
</dbReference>
<dbReference type="PIRSF" id="PIRSF002419">
    <property type="entry name" value="Tetraspanin"/>
    <property type="match status" value="1"/>
</dbReference>
<feature type="transmembrane region" description="Helical" evidence="7">
    <location>
        <begin position="193"/>
        <end position="219"/>
    </location>
</feature>
<name>A0A2M4A0S0_9DIPT</name>
<proteinExistence type="inferred from homology"/>
<keyword evidence="6" id="KW-1015">Disulfide bond</keyword>
<evidence type="ECO:0000313" key="8">
    <source>
        <dbReference type="EMBL" id="MBW34359.1"/>
    </source>
</evidence>
<evidence type="ECO:0000256" key="5">
    <source>
        <dbReference type="ARBA" id="ARBA00023136"/>
    </source>
</evidence>
<sequence>MALNCGHSTIKYLLFIFNLLCSLCGIALVVIGAVSLVKLDEIREISDEYNIIAPSVLLIVFGSVVFIIAFFGCCGAIRESYCMTSTYSFFLILLVIAQIVIAVLVFVFIGDVKIAIQKGFERIFNDRDNKLNSDLIDTIQSNLECCGKSSFLDWGLNFPQSCCSSGGTAPVCVPYTQGCVSRLSEFLESAGNVVAWVSIGVAVVELLGLISACCLANAIRNSERRSGY</sequence>
<organism evidence="8">
    <name type="scientific">Anopheles triannulatus</name>
    <dbReference type="NCBI Taxonomy" id="58253"/>
    <lineage>
        <taxon>Eukaryota</taxon>
        <taxon>Metazoa</taxon>
        <taxon>Ecdysozoa</taxon>
        <taxon>Arthropoda</taxon>
        <taxon>Hexapoda</taxon>
        <taxon>Insecta</taxon>
        <taxon>Pterygota</taxon>
        <taxon>Neoptera</taxon>
        <taxon>Endopterygota</taxon>
        <taxon>Diptera</taxon>
        <taxon>Nematocera</taxon>
        <taxon>Culicoidea</taxon>
        <taxon>Culicidae</taxon>
        <taxon>Anophelinae</taxon>
        <taxon>Anopheles</taxon>
    </lineage>
</organism>
<comment type="similarity">
    <text evidence="2 7">Belongs to the tetraspanin (TM4SF) family.</text>
</comment>